<evidence type="ECO:0000313" key="2">
    <source>
        <dbReference type="Proteomes" id="UP000814033"/>
    </source>
</evidence>
<dbReference type="Proteomes" id="UP000814033">
    <property type="component" value="Unassembled WGS sequence"/>
</dbReference>
<name>A0ACB8RRN5_9AGAM</name>
<organism evidence="1 2">
    <name type="scientific">Auriscalpium vulgare</name>
    <dbReference type="NCBI Taxonomy" id="40419"/>
    <lineage>
        <taxon>Eukaryota</taxon>
        <taxon>Fungi</taxon>
        <taxon>Dikarya</taxon>
        <taxon>Basidiomycota</taxon>
        <taxon>Agaricomycotina</taxon>
        <taxon>Agaricomycetes</taxon>
        <taxon>Russulales</taxon>
        <taxon>Auriscalpiaceae</taxon>
        <taxon>Auriscalpium</taxon>
    </lineage>
</organism>
<gene>
    <name evidence="1" type="ORF">FA95DRAFT_1606834</name>
</gene>
<comment type="caution">
    <text evidence="1">The sequence shown here is derived from an EMBL/GenBank/DDBJ whole genome shotgun (WGS) entry which is preliminary data.</text>
</comment>
<accession>A0ACB8RRN5</accession>
<dbReference type="EMBL" id="MU275923">
    <property type="protein sequence ID" value="KAI0046547.1"/>
    <property type="molecule type" value="Genomic_DNA"/>
</dbReference>
<proteinExistence type="predicted"/>
<sequence length="383" mass="43152">MSSPSISANAFDRNGLSHSREEKEVKELDFICNALANTDSKKGDVIAATRKPGSTDSDYILARNWSPTSKEHKLADEFFRTVQRALSADEILRFLHSQVSNAVVRKELRAKIKADKKGTMSGNTKLAFQVLSPEAPKPKLGSLQLKHVLRYALDQLGNSSELWRQRDPEWVYDGKTCENPTNTPGEGSRTGKRQTAKLVSSSFREAITRVQSPPPHLSELSLDPPDNPWKREHLYFTLALHVELALMFYVDKNFKSPLGSGRKRIGCSKRSCAVCYSTMSCCNARARLDSETEAWWEWHTSGTHGKWYATWKLPDAKDCNIDALQMFHRAVDDRILNAVETYYANPKPSSLQEDEYASSTPSNSSALTRLFNSIQDRFVKKTA</sequence>
<keyword evidence="2" id="KW-1185">Reference proteome</keyword>
<reference evidence="1" key="1">
    <citation type="submission" date="2021-02" db="EMBL/GenBank/DDBJ databases">
        <authorList>
            <consortium name="DOE Joint Genome Institute"/>
            <person name="Ahrendt S."/>
            <person name="Looney B.P."/>
            <person name="Miyauchi S."/>
            <person name="Morin E."/>
            <person name="Drula E."/>
            <person name="Courty P.E."/>
            <person name="Chicoki N."/>
            <person name="Fauchery L."/>
            <person name="Kohler A."/>
            <person name="Kuo A."/>
            <person name="Labutti K."/>
            <person name="Pangilinan J."/>
            <person name="Lipzen A."/>
            <person name="Riley R."/>
            <person name="Andreopoulos W."/>
            <person name="He G."/>
            <person name="Johnson J."/>
            <person name="Barry K.W."/>
            <person name="Grigoriev I.V."/>
            <person name="Nagy L."/>
            <person name="Hibbett D."/>
            <person name="Henrissat B."/>
            <person name="Matheny P.B."/>
            <person name="Labbe J."/>
            <person name="Martin F."/>
        </authorList>
    </citation>
    <scope>NUCLEOTIDE SEQUENCE</scope>
    <source>
        <strain evidence="1">FP105234-sp</strain>
    </source>
</reference>
<reference evidence="1" key="2">
    <citation type="journal article" date="2022" name="New Phytol.">
        <title>Evolutionary transition to the ectomycorrhizal habit in the genomes of a hyperdiverse lineage of mushroom-forming fungi.</title>
        <authorList>
            <person name="Looney B."/>
            <person name="Miyauchi S."/>
            <person name="Morin E."/>
            <person name="Drula E."/>
            <person name="Courty P.E."/>
            <person name="Kohler A."/>
            <person name="Kuo A."/>
            <person name="LaButti K."/>
            <person name="Pangilinan J."/>
            <person name="Lipzen A."/>
            <person name="Riley R."/>
            <person name="Andreopoulos W."/>
            <person name="He G."/>
            <person name="Johnson J."/>
            <person name="Nolan M."/>
            <person name="Tritt A."/>
            <person name="Barry K.W."/>
            <person name="Grigoriev I.V."/>
            <person name="Nagy L.G."/>
            <person name="Hibbett D."/>
            <person name="Henrissat B."/>
            <person name="Matheny P.B."/>
            <person name="Labbe J."/>
            <person name="Martin F.M."/>
        </authorList>
    </citation>
    <scope>NUCLEOTIDE SEQUENCE</scope>
    <source>
        <strain evidence="1">FP105234-sp</strain>
    </source>
</reference>
<protein>
    <submittedName>
        <fullName evidence="1">Uncharacterized protein</fullName>
    </submittedName>
</protein>
<evidence type="ECO:0000313" key="1">
    <source>
        <dbReference type="EMBL" id="KAI0046547.1"/>
    </source>
</evidence>